<evidence type="ECO:0000313" key="2">
    <source>
        <dbReference type="Proteomes" id="UP000199088"/>
    </source>
</evidence>
<dbReference type="OrthoDB" id="5188692at2"/>
<keyword evidence="2" id="KW-1185">Reference proteome</keyword>
<organism evidence="1 2">
    <name type="scientific">Klenkia soli</name>
    <dbReference type="NCBI Taxonomy" id="1052260"/>
    <lineage>
        <taxon>Bacteria</taxon>
        <taxon>Bacillati</taxon>
        <taxon>Actinomycetota</taxon>
        <taxon>Actinomycetes</taxon>
        <taxon>Geodermatophilales</taxon>
        <taxon>Geodermatophilaceae</taxon>
        <taxon>Klenkia</taxon>
    </lineage>
</organism>
<name>A0A1H0T529_9ACTN</name>
<dbReference type="Proteomes" id="UP000199088">
    <property type="component" value="Unassembled WGS sequence"/>
</dbReference>
<dbReference type="RefSeq" id="WP_131801802.1">
    <property type="nucleotide sequence ID" value="NZ_FNIR01000014.1"/>
</dbReference>
<gene>
    <name evidence="1" type="ORF">SAMN05660199_04048</name>
</gene>
<sequence>MTSTQRRGRHSVLSDETFVCGQAAVQVLWNGVSGTPIVDSSGPWHACEPGPSEVVYALCGREVARIEGAAIWPDERRTPACVVCVELALD</sequence>
<dbReference type="AlphaFoldDB" id="A0A1H0T529"/>
<protein>
    <submittedName>
        <fullName evidence="1">Uncharacterized protein</fullName>
    </submittedName>
</protein>
<dbReference type="EMBL" id="FNIR01000014">
    <property type="protein sequence ID" value="SDP49044.1"/>
    <property type="molecule type" value="Genomic_DNA"/>
</dbReference>
<accession>A0A1H0T529</accession>
<proteinExistence type="predicted"/>
<evidence type="ECO:0000313" key="1">
    <source>
        <dbReference type="EMBL" id="SDP49044.1"/>
    </source>
</evidence>
<reference evidence="2" key="1">
    <citation type="submission" date="2016-10" db="EMBL/GenBank/DDBJ databases">
        <authorList>
            <person name="Varghese N."/>
            <person name="Submissions S."/>
        </authorList>
    </citation>
    <scope>NUCLEOTIDE SEQUENCE [LARGE SCALE GENOMIC DNA]</scope>
    <source>
        <strain evidence="2">DSM 45843</strain>
    </source>
</reference>